<keyword evidence="2" id="KW-1185">Reference proteome</keyword>
<name>A0ABR1SS04_9PEZI</name>
<evidence type="ECO:0000313" key="1">
    <source>
        <dbReference type="EMBL" id="KAK8036515.1"/>
    </source>
</evidence>
<accession>A0ABR1SS04</accession>
<dbReference type="EMBL" id="JAQQWI010000004">
    <property type="protein sequence ID" value="KAK8036515.1"/>
    <property type="molecule type" value="Genomic_DNA"/>
</dbReference>
<organism evidence="1 2">
    <name type="scientific">Apiospora marii</name>
    <dbReference type="NCBI Taxonomy" id="335849"/>
    <lineage>
        <taxon>Eukaryota</taxon>
        <taxon>Fungi</taxon>
        <taxon>Dikarya</taxon>
        <taxon>Ascomycota</taxon>
        <taxon>Pezizomycotina</taxon>
        <taxon>Sordariomycetes</taxon>
        <taxon>Xylariomycetidae</taxon>
        <taxon>Amphisphaeriales</taxon>
        <taxon>Apiosporaceae</taxon>
        <taxon>Apiospora</taxon>
    </lineage>
</organism>
<comment type="caution">
    <text evidence="1">The sequence shown here is derived from an EMBL/GenBank/DDBJ whole genome shotgun (WGS) entry which is preliminary data.</text>
</comment>
<proteinExistence type="predicted"/>
<evidence type="ECO:0000313" key="2">
    <source>
        <dbReference type="Proteomes" id="UP001396898"/>
    </source>
</evidence>
<sequence length="95" mass="10456">MLSRDGISSIYYILSPNSPSKHLQTYSHALPMSTTSPPESAAQRALRLPEIAALILDAIDQDVYARNGLNGDPSRFLDLIDQSSVDAMQLKRRAL</sequence>
<dbReference type="Proteomes" id="UP001396898">
    <property type="component" value="Unassembled WGS sequence"/>
</dbReference>
<reference evidence="1 2" key="1">
    <citation type="submission" date="2023-01" db="EMBL/GenBank/DDBJ databases">
        <title>Analysis of 21 Apiospora genomes using comparative genomics revels a genus with tremendous synthesis potential of carbohydrate active enzymes and secondary metabolites.</title>
        <authorList>
            <person name="Sorensen T."/>
        </authorList>
    </citation>
    <scope>NUCLEOTIDE SEQUENCE [LARGE SCALE GENOMIC DNA]</scope>
    <source>
        <strain evidence="1 2">CBS 20057</strain>
    </source>
</reference>
<protein>
    <submittedName>
        <fullName evidence="1">Uncharacterized protein</fullName>
    </submittedName>
</protein>
<gene>
    <name evidence="1" type="ORF">PG991_001652</name>
</gene>